<gene>
    <name evidence="1" type="ORF">Pmani_016251</name>
</gene>
<protein>
    <submittedName>
        <fullName evidence="1">Uncharacterized protein</fullName>
    </submittedName>
</protein>
<evidence type="ECO:0000313" key="1">
    <source>
        <dbReference type="EMBL" id="KAK4312322.1"/>
    </source>
</evidence>
<dbReference type="AlphaFoldDB" id="A0AAE1PSP2"/>
<dbReference type="Proteomes" id="UP001292094">
    <property type="component" value="Unassembled WGS sequence"/>
</dbReference>
<evidence type="ECO:0000313" key="2">
    <source>
        <dbReference type="Proteomes" id="UP001292094"/>
    </source>
</evidence>
<proteinExistence type="predicted"/>
<comment type="caution">
    <text evidence="1">The sequence shown here is derived from an EMBL/GenBank/DDBJ whole genome shotgun (WGS) entry which is preliminary data.</text>
</comment>
<keyword evidence="2" id="KW-1185">Reference proteome</keyword>
<name>A0AAE1PSP2_9EUCA</name>
<organism evidence="1 2">
    <name type="scientific">Petrolisthes manimaculis</name>
    <dbReference type="NCBI Taxonomy" id="1843537"/>
    <lineage>
        <taxon>Eukaryota</taxon>
        <taxon>Metazoa</taxon>
        <taxon>Ecdysozoa</taxon>
        <taxon>Arthropoda</taxon>
        <taxon>Crustacea</taxon>
        <taxon>Multicrustacea</taxon>
        <taxon>Malacostraca</taxon>
        <taxon>Eumalacostraca</taxon>
        <taxon>Eucarida</taxon>
        <taxon>Decapoda</taxon>
        <taxon>Pleocyemata</taxon>
        <taxon>Anomura</taxon>
        <taxon>Galatheoidea</taxon>
        <taxon>Porcellanidae</taxon>
        <taxon>Petrolisthes</taxon>
    </lineage>
</organism>
<dbReference type="EMBL" id="JAWZYT010001422">
    <property type="protein sequence ID" value="KAK4312322.1"/>
    <property type="molecule type" value="Genomic_DNA"/>
</dbReference>
<accession>A0AAE1PSP2</accession>
<reference evidence="1" key="1">
    <citation type="submission" date="2023-11" db="EMBL/GenBank/DDBJ databases">
        <title>Genome assemblies of two species of porcelain crab, Petrolisthes cinctipes and Petrolisthes manimaculis (Anomura: Porcellanidae).</title>
        <authorList>
            <person name="Angst P."/>
        </authorList>
    </citation>
    <scope>NUCLEOTIDE SEQUENCE</scope>
    <source>
        <strain evidence="1">PB745_02</strain>
        <tissue evidence="1">Gill</tissue>
    </source>
</reference>
<sequence>MSYDTPSMMYGSHTPKDVYHHVTHQPYGYEDKGFDALGAITQSGSELLWGVKGALSLAGYYAYNGFKAFKKYGKKYLKKHIKKGIKDLKYHVKKGVIEMGDYAIKEAKHGAQKGFKEMFGEW</sequence>